<dbReference type="EMBL" id="AWVF01000190">
    <property type="protein sequence ID" value="ERJ96024.1"/>
    <property type="molecule type" value="Genomic_DNA"/>
</dbReference>
<comment type="caution">
    <text evidence="1">The sequence shown here is derived from an EMBL/GenBank/DDBJ whole genome shotgun (WGS) entry which is preliminary data.</text>
</comment>
<dbReference type="HOGENOM" id="CLU_2495978_0_0_9"/>
<gene>
    <name evidence="1" type="ORF">RUMCAL_01557</name>
</gene>
<keyword evidence="2" id="KW-1185">Reference proteome</keyword>
<reference evidence="1 2" key="1">
    <citation type="submission" date="2013-07" db="EMBL/GenBank/DDBJ databases">
        <authorList>
            <person name="Weinstock G."/>
            <person name="Sodergren E."/>
            <person name="Wylie T."/>
            <person name="Fulton L."/>
            <person name="Fulton R."/>
            <person name="Fronick C."/>
            <person name="O'Laughlin M."/>
            <person name="Godfrey J."/>
            <person name="Miner T."/>
            <person name="Herter B."/>
            <person name="Appelbaum E."/>
            <person name="Cordes M."/>
            <person name="Lek S."/>
            <person name="Wollam A."/>
            <person name="Pepin K.H."/>
            <person name="Palsikar V.B."/>
            <person name="Mitreva M."/>
            <person name="Wilson R.K."/>
        </authorList>
    </citation>
    <scope>NUCLEOTIDE SEQUENCE [LARGE SCALE GENOMIC DNA]</scope>
    <source>
        <strain evidence="1 2">ATCC 27760</strain>
    </source>
</reference>
<proteinExistence type="predicted"/>
<dbReference type="Proteomes" id="UP000016662">
    <property type="component" value="Unassembled WGS sequence"/>
</dbReference>
<evidence type="ECO:0000313" key="1">
    <source>
        <dbReference type="EMBL" id="ERJ96024.1"/>
    </source>
</evidence>
<accession>U2M2Q2</accession>
<dbReference type="AlphaFoldDB" id="U2M2Q2"/>
<sequence>MHSTCYPLFFAAKLRKDRIQRKEYIVVIIEALEKWKPQILLGISGRSFPQTACGKFPEKWKAFSTREKWKVCGVENKSLWKKPWKT</sequence>
<organism evidence="1 2">
    <name type="scientific">Ruminococcus callidus ATCC 27760</name>
    <dbReference type="NCBI Taxonomy" id="411473"/>
    <lineage>
        <taxon>Bacteria</taxon>
        <taxon>Bacillati</taxon>
        <taxon>Bacillota</taxon>
        <taxon>Clostridia</taxon>
        <taxon>Eubacteriales</taxon>
        <taxon>Oscillospiraceae</taxon>
        <taxon>Ruminococcus</taxon>
    </lineage>
</organism>
<evidence type="ECO:0000313" key="2">
    <source>
        <dbReference type="Proteomes" id="UP000016662"/>
    </source>
</evidence>
<protein>
    <submittedName>
        <fullName evidence="1">Uncharacterized protein</fullName>
    </submittedName>
</protein>
<name>U2M2Q2_9FIRM</name>